<evidence type="ECO:0000313" key="1">
    <source>
        <dbReference type="EnsemblMetazoa" id="Aqu2.1.09818_001"/>
    </source>
</evidence>
<dbReference type="OrthoDB" id="442677at2759"/>
<sequence>MAARGVWQRQCTAMFDVRVVDSDSPSYISANRTPQAVLATAENDKKTKYVAAFDGVMGSEMRSFIDRLADHLSVRWDLHYSVTVNWVRTKLSFALLRATNLCIRAGI</sequence>
<dbReference type="InParanoid" id="A0A1X7T5Q8"/>
<reference evidence="1" key="1">
    <citation type="submission" date="2017-05" db="UniProtKB">
        <authorList>
            <consortium name="EnsemblMetazoa"/>
        </authorList>
    </citation>
    <scope>IDENTIFICATION</scope>
</reference>
<accession>A0A1X7T5Q8</accession>
<dbReference type="AlphaFoldDB" id="A0A1X7T5Q8"/>
<proteinExistence type="predicted"/>
<name>A0A1X7T5Q8_AMPQE</name>
<dbReference type="EnsemblMetazoa" id="Aqu2.1.09818_001">
    <property type="protein sequence ID" value="Aqu2.1.09818_001"/>
    <property type="gene ID" value="Aqu2.1.09818"/>
</dbReference>
<organism evidence="1">
    <name type="scientific">Amphimedon queenslandica</name>
    <name type="common">Sponge</name>
    <dbReference type="NCBI Taxonomy" id="400682"/>
    <lineage>
        <taxon>Eukaryota</taxon>
        <taxon>Metazoa</taxon>
        <taxon>Porifera</taxon>
        <taxon>Demospongiae</taxon>
        <taxon>Heteroscleromorpha</taxon>
        <taxon>Haplosclerida</taxon>
        <taxon>Niphatidae</taxon>
        <taxon>Amphimedon</taxon>
    </lineage>
</organism>
<protein>
    <submittedName>
        <fullName evidence="1">Uncharacterized protein</fullName>
    </submittedName>
</protein>